<dbReference type="EMBL" id="CM009752">
    <property type="protein sequence ID" value="PUZ59589.1"/>
    <property type="molecule type" value="Genomic_DNA"/>
</dbReference>
<feature type="region of interest" description="Disordered" evidence="9">
    <location>
        <begin position="32"/>
        <end position="56"/>
    </location>
</feature>
<organism evidence="11 12">
    <name type="scientific">Panicum hallii var. hallii</name>
    <dbReference type="NCBI Taxonomy" id="1504633"/>
    <lineage>
        <taxon>Eukaryota</taxon>
        <taxon>Viridiplantae</taxon>
        <taxon>Streptophyta</taxon>
        <taxon>Embryophyta</taxon>
        <taxon>Tracheophyta</taxon>
        <taxon>Spermatophyta</taxon>
        <taxon>Magnoliopsida</taxon>
        <taxon>Liliopsida</taxon>
        <taxon>Poales</taxon>
        <taxon>Poaceae</taxon>
        <taxon>PACMAD clade</taxon>
        <taxon>Panicoideae</taxon>
        <taxon>Panicodae</taxon>
        <taxon>Paniceae</taxon>
        <taxon>Panicinae</taxon>
        <taxon>Panicum</taxon>
        <taxon>Panicum sect. Panicum</taxon>
    </lineage>
</organism>
<accession>A0A2T7DVI9</accession>
<gene>
    <name evidence="11" type="ORF">GQ55_4G054600</name>
</gene>
<dbReference type="AlphaFoldDB" id="A0A2T7DVI9"/>
<evidence type="ECO:0000256" key="2">
    <source>
        <dbReference type="ARBA" id="ARBA00007079"/>
    </source>
</evidence>
<keyword evidence="8" id="KW-0407">Ion channel</keyword>
<dbReference type="Gramene" id="PUZ59589">
    <property type="protein sequence ID" value="PUZ59589"/>
    <property type="gene ID" value="GQ55_4G054600"/>
</dbReference>
<feature type="transmembrane region" description="Helical" evidence="10">
    <location>
        <begin position="309"/>
        <end position="327"/>
    </location>
</feature>
<dbReference type="OrthoDB" id="68611at2759"/>
<name>A0A2T7DVI9_9POAL</name>
<keyword evidence="12" id="KW-1185">Reference proteome</keyword>
<evidence type="ECO:0000256" key="9">
    <source>
        <dbReference type="SAM" id="MobiDB-lite"/>
    </source>
</evidence>
<feature type="transmembrane region" description="Helical" evidence="10">
    <location>
        <begin position="248"/>
        <end position="267"/>
    </location>
</feature>
<evidence type="ECO:0000256" key="1">
    <source>
        <dbReference type="ARBA" id="ARBA00004141"/>
    </source>
</evidence>
<comment type="subcellular location">
    <subcellularLocation>
        <location evidence="1">Membrane</location>
        <topology evidence="1">Multi-pass membrane protein</topology>
    </subcellularLocation>
</comment>
<comment type="similarity">
    <text evidence="2">Belongs to the aromatic acid exporter (TC 2.A.85) family.</text>
</comment>
<evidence type="ECO:0000256" key="7">
    <source>
        <dbReference type="ARBA" id="ARBA00023136"/>
    </source>
</evidence>
<evidence type="ECO:0000313" key="12">
    <source>
        <dbReference type="Proteomes" id="UP000244336"/>
    </source>
</evidence>
<evidence type="ECO:0000256" key="5">
    <source>
        <dbReference type="ARBA" id="ARBA00022989"/>
    </source>
</evidence>
<dbReference type="PANTHER" id="PTHR31086">
    <property type="entry name" value="ALUMINUM-ACTIVATED MALATE TRANSPORTER 10"/>
    <property type="match status" value="1"/>
</dbReference>
<feature type="region of interest" description="Disordered" evidence="9">
    <location>
        <begin position="541"/>
        <end position="562"/>
    </location>
</feature>
<proteinExistence type="inferred from homology"/>
<keyword evidence="4 10" id="KW-0812">Transmembrane</keyword>
<evidence type="ECO:0000313" key="11">
    <source>
        <dbReference type="EMBL" id="PUZ59589.1"/>
    </source>
</evidence>
<keyword evidence="5 10" id="KW-1133">Transmembrane helix</keyword>
<evidence type="ECO:0008006" key="13">
    <source>
        <dbReference type="Google" id="ProtNLM"/>
    </source>
</evidence>
<feature type="transmembrane region" description="Helical" evidence="10">
    <location>
        <begin position="225"/>
        <end position="242"/>
    </location>
</feature>
<dbReference type="GO" id="GO:0034220">
    <property type="term" value="P:monoatomic ion transmembrane transport"/>
    <property type="evidence" value="ECO:0007669"/>
    <property type="project" value="UniProtKB-KW"/>
</dbReference>
<dbReference type="GO" id="GO:0015743">
    <property type="term" value="P:malate transport"/>
    <property type="evidence" value="ECO:0007669"/>
    <property type="project" value="InterPro"/>
</dbReference>
<evidence type="ECO:0000256" key="3">
    <source>
        <dbReference type="ARBA" id="ARBA00022448"/>
    </source>
</evidence>
<sequence>MRCATTTAFARRGNARTRNESGCTERQRPCLASNRGSKRRRRHRCGAERGGRPQRRASSHQGCLLYYLGEHLWKLGSLDHYKARFHIKEPYVQGEASLCFTALGATFFFTGIFIFTELQAMVMACALNSISKKSTLLMLTAPVKTIGRIPASWGRHAWSIGREDPRRAVHALKAGTALTLVSLLYILEPFFKGIGKNAMWAVMTVVVVLEFTAGATICKGLNRGLGTVLAGSLALLIELVAAGTGKVFRAFIVGASVFIIGFAATYVRFFPTIKKSYDYGVLIFLLTFNLITVSSYRQNDVLPLTRDRLSTIAIGCAICLFMSLLVLPNWSGEDLHNSTVNKFEGLATSIEVCVNEYFRDQDKDDKVLDKQEARASIQIGYRAVLDSKSNDETLAHYASWEPRHSMHCYSYPWQKYVKLGSVLRHFAYTVAALHGCLESEIQTPPSVRLLFRDPCTRVAREVVKVLQELAVSIRRHQRCAPDVLSDHLHEALQDLNSAIRSQPRLFLGSKRACAANKHMLMELNSGSHTAPRATLHSFKTDATALSERKNTGAEQPPERNERGMLRPTLSKIAITSLEFSQALPFAAFASLLVEMVVRLELVIEEVKNLERAANFREFTGHDHLIIDLSSKEKTRNSNAAALNPVSAAAE</sequence>
<feature type="transmembrane region" description="Helical" evidence="10">
    <location>
        <begin position="279"/>
        <end position="297"/>
    </location>
</feature>
<reference evidence="11 12" key="1">
    <citation type="submission" date="2018-04" db="EMBL/GenBank/DDBJ databases">
        <title>WGS assembly of Panicum hallii var. hallii HAL2.</title>
        <authorList>
            <person name="Lovell J."/>
            <person name="Jenkins J."/>
            <person name="Lowry D."/>
            <person name="Mamidi S."/>
            <person name="Sreedasyam A."/>
            <person name="Weng X."/>
            <person name="Barry K."/>
            <person name="Bonette J."/>
            <person name="Campitelli B."/>
            <person name="Daum C."/>
            <person name="Gordon S."/>
            <person name="Gould B."/>
            <person name="Lipzen A."/>
            <person name="MacQueen A."/>
            <person name="Palacio-Mejia J."/>
            <person name="Plott C."/>
            <person name="Shakirov E."/>
            <person name="Shu S."/>
            <person name="Yoshinaga Y."/>
            <person name="Zane M."/>
            <person name="Rokhsar D."/>
            <person name="Grimwood J."/>
            <person name="Schmutz J."/>
            <person name="Juenger T."/>
        </authorList>
    </citation>
    <scope>NUCLEOTIDE SEQUENCE [LARGE SCALE GENOMIC DNA]</scope>
    <source>
        <strain evidence="12">cv. HAL2</strain>
    </source>
</reference>
<evidence type="ECO:0000256" key="4">
    <source>
        <dbReference type="ARBA" id="ARBA00022692"/>
    </source>
</evidence>
<keyword evidence="6" id="KW-0406">Ion transport</keyword>
<feature type="transmembrane region" description="Helical" evidence="10">
    <location>
        <begin position="168"/>
        <end position="187"/>
    </location>
</feature>
<keyword evidence="3" id="KW-0813">Transport</keyword>
<dbReference type="Pfam" id="PF11744">
    <property type="entry name" value="ALMT"/>
    <property type="match status" value="1"/>
</dbReference>
<dbReference type="GO" id="GO:0016020">
    <property type="term" value="C:membrane"/>
    <property type="evidence" value="ECO:0007669"/>
    <property type="project" value="UniProtKB-SubCell"/>
</dbReference>
<evidence type="ECO:0000256" key="8">
    <source>
        <dbReference type="ARBA" id="ARBA00023303"/>
    </source>
</evidence>
<feature type="compositionally biased region" description="Basic and acidic residues" evidence="9">
    <location>
        <begin position="546"/>
        <end position="562"/>
    </location>
</feature>
<keyword evidence="7 10" id="KW-0472">Membrane</keyword>
<evidence type="ECO:0000256" key="10">
    <source>
        <dbReference type="SAM" id="Phobius"/>
    </source>
</evidence>
<feature type="transmembrane region" description="Helical" evidence="10">
    <location>
        <begin position="199"/>
        <end position="218"/>
    </location>
</feature>
<protein>
    <recommendedName>
        <fullName evidence="13">Aluminum-activated malate transporter</fullName>
    </recommendedName>
</protein>
<dbReference type="InterPro" id="IPR020966">
    <property type="entry name" value="ALMT"/>
</dbReference>
<dbReference type="Proteomes" id="UP000244336">
    <property type="component" value="Chromosome 4"/>
</dbReference>
<evidence type="ECO:0000256" key="6">
    <source>
        <dbReference type="ARBA" id="ARBA00023065"/>
    </source>
</evidence>